<feature type="domain" description="K+ potassium transporter integral membrane" evidence="14">
    <location>
        <begin position="10"/>
        <end position="457"/>
    </location>
</feature>
<evidence type="ECO:0000256" key="8">
    <source>
        <dbReference type="ARBA" id="ARBA00022847"/>
    </source>
</evidence>
<feature type="domain" description="K+ potassium transporter C-terminal" evidence="15">
    <location>
        <begin position="471"/>
        <end position="624"/>
    </location>
</feature>
<name>A0A0W0TPZ7_LEGER</name>
<dbReference type="InterPro" id="IPR053951">
    <property type="entry name" value="K_trans_N"/>
</dbReference>
<feature type="transmembrane region" description="Helical" evidence="13">
    <location>
        <begin position="208"/>
        <end position="227"/>
    </location>
</feature>
<dbReference type="EMBL" id="LNYA01000024">
    <property type="protein sequence ID" value="KTC97684.1"/>
    <property type="molecule type" value="Genomic_DNA"/>
</dbReference>
<evidence type="ECO:0000256" key="3">
    <source>
        <dbReference type="ARBA" id="ARBA00022448"/>
    </source>
</evidence>
<evidence type="ECO:0000256" key="9">
    <source>
        <dbReference type="ARBA" id="ARBA00022958"/>
    </source>
</evidence>
<accession>A0A0W0TPZ7</accession>
<comment type="subcellular location">
    <subcellularLocation>
        <location evidence="13">Cell membrane</location>
        <topology evidence="13">Multi-pass membrane protein</topology>
    </subcellularLocation>
    <subcellularLocation>
        <location evidence="1">Membrane</location>
        <topology evidence="1">Multi-pass membrane protein</topology>
    </subcellularLocation>
</comment>
<dbReference type="Pfam" id="PF02705">
    <property type="entry name" value="K_trans"/>
    <property type="match status" value="1"/>
</dbReference>
<dbReference type="GO" id="GO:0015079">
    <property type="term" value="F:potassium ion transmembrane transporter activity"/>
    <property type="evidence" value="ECO:0007669"/>
    <property type="project" value="UniProtKB-UniRule"/>
</dbReference>
<dbReference type="RefSeq" id="WP_058526663.1">
    <property type="nucleotide sequence ID" value="NZ_LNYA01000024.1"/>
</dbReference>
<dbReference type="GO" id="GO:0005886">
    <property type="term" value="C:plasma membrane"/>
    <property type="evidence" value="ECO:0007669"/>
    <property type="project" value="UniProtKB-SubCell"/>
</dbReference>
<evidence type="ECO:0000256" key="1">
    <source>
        <dbReference type="ARBA" id="ARBA00004141"/>
    </source>
</evidence>
<comment type="function">
    <text evidence="13">Transport of potassium into the cell. Likely operates as a K(+):H(+) symporter.</text>
</comment>
<evidence type="ECO:0000256" key="10">
    <source>
        <dbReference type="ARBA" id="ARBA00022989"/>
    </source>
</evidence>
<proteinExistence type="inferred from homology"/>
<feature type="transmembrane region" description="Helical" evidence="13">
    <location>
        <begin position="281"/>
        <end position="310"/>
    </location>
</feature>
<comment type="similarity">
    <text evidence="2 13">Belongs to the HAK/KUP transporter (TC 2.A.72) family.</text>
</comment>
<keyword evidence="5" id="KW-0997">Cell inner membrane</keyword>
<comment type="caution">
    <text evidence="16">The sequence shown here is derived from an EMBL/GenBank/DDBJ whole genome shotgun (WGS) entry which is preliminary data.</text>
</comment>
<evidence type="ECO:0000313" key="17">
    <source>
        <dbReference type="Proteomes" id="UP000054773"/>
    </source>
</evidence>
<gene>
    <name evidence="13 16" type="primary">kup</name>
    <name evidence="16" type="ORF">Lery_1523</name>
</gene>
<feature type="transmembrane region" description="Helical" evidence="13">
    <location>
        <begin position="413"/>
        <end position="434"/>
    </location>
</feature>
<sequence>MAEKKFSFKLTLAALGVVFGDIGTSPLYAIRETLWGLPINELDVMGVLSLVFWSLVIVISLKYLAVVLRADNDGEGGILALLALLKRKRARHEHLFYLVAIFGAGLLIGDGMLTPAISVTSSIEGLKTVSPQLEKWVVPLSCLILVALFSMQHKGTAKIGFAFGPLLLIWFVTIAVLGVNKIMDNPEVLIAVNPYYAFEFFRENGMKGFFLLGGVFLVVTGGEAMYADIGHFGKNPIRASWFMIALPCLLLNYFGQCANLLAHPEDIDNPFYNLAPDGFFIPLLIISTIATIIASQALITATFSLTRQAVLLGFYPKLQIIQTSKEHAGQIYIPQVNFFLMIGTLLLIIIFQSSANLAHAYGIAVNLTMLMVTLMVAYASVKVWHWSIVKMLLVFSLFVSVDLLFLASNSHKFITGGWVPIGFALLVATVMFTWNNGLQFLKTNYYMAKEDISKIVKQLHYKTLNKLPGLTAIFITDTYDRSGGSFLHFLKLSLSVPQNILIVNYVVRNRPHIYINHRFEVNKLDDTIYELTLNYGFMDDISIPDALMLLNEKGDLPFKLNVDNATYLVEIPNIMASREKRSLNFYWQEKLFAFLMRNYSVNLNIEFYKLPYNRTMAIGTYFQI</sequence>
<feature type="transmembrane region" description="Helical" evidence="13">
    <location>
        <begin position="136"/>
        <end position="152"/>
    </location>
</feature>
<dbReference type="PATRIC" id="fig|448.7.peg.1591"/>
<feature type="transmembrane region" description="Helical" evidence="13">
    <location>
        <begin position="331"/>
        <end position="352"/>
    </location>
</feature>
<dbReference type="AlphaFoldDB" id="A0A0W0TPZ7"/>
<dbReference type="HAMAP" id="MF_01522">
    <property type="entry name" value="Kup"/>
    <property type="match status" value="1"/>
</dbReference>
<organism evidence="16 17">
    <name type="scientific">Legionella erythra</name>
    <dbReference type="NCBI Taxonomy" id="448"/>
    <lineage>
        <taxon>Bacteria</taxon>
        <taxon>Pseudomonadati</taxon>
        <taxon>Pseudomonadota</taxon>
        <taxon>Gammaproteobacteria</taxon>
        <taxon>Legionellales</taxon>
        <taxon>Legionellaceae</taxon>
        <taxon>Legionella</taxon>
    </lineage>
</organism>
<keyword evidence="10 13" id="KW-1133">Transmembrane helix</keyword>
<dbReference type="Proteomes" id="UP000054773">
    <property type="component" value="Unassembled WGS sequence"/>
</dbReference>
<evidence type="ECO:0000256" key="5">
    <source>
        <dbReference type="ARBA" id="ARBA00022519"/>
    </source>
</evidence>
<evidence type="ECO:0000256" key="4">
    <source>
        <dbReference type="ARBA" id="ARBA00022475"/>
    </source>
</evidence>
<dbReference type="STRING" id="448.Lery_1523"/>
<dbReference type="GO" id="GO:0015293">
    <property type="term" value="F:symporter activity"/>
    <property type="evidence" value="ECO:0007669"/>
    <property type="project" value="UniProtKB-UniRule"/>
</dbReference>
<keyword evidence="9 13" id="KW-0630">Potassium</keyword>
<evidence type="ECO:0000256" key="7">
    <source>
        <dbReference type="ARBA" id="ARBA00022692"/>
    </source>
</evidence>
<dbReference type="InterPro" id="IPR003855">
    <property type="entry name" value="K+_transporter"/>
</dbReference>
<feature type="transmembrane region" description="Helical" evidence="13">
    <location>
        <begin position="95"/>
        <end position="116"/>
    </location>
</feature>
<reference evidence="16 17" key="1">
    <citation type="submission" date="2015-11" db="EMBL/GenBank/DDBJ databases">
        <title>Genomic analysis of 38 Legionella species identifies large and diverse effector repertoires.</title>
        <authorList>
            <person name="Burstein D."/>
            <person name="Amaro F."/>
            <person name="Zusman T."/>
            <person name="Lifshitz Z."/>
            <person name="Cohen O."/>
            <person name="Gilbert J.A."/>
            <person name="Pupko T."/>
            <person name="Shuman H.A."/>
            <person name="Segal G."/>
        </authorList>
    </citation>
    <scope>NUCLEOTIDE SEQUENCE [LARGE SCALE GENOMIC DNA]</scope>
    <source>
        <strain evidence="16 17">SE-32A-C8</strain>
    </source>
</reference>
<keyword evidence="11 13" id="KW-0406">Ion transport</keyword>
<feature type="transmembrane region" description="Helical" evidence="13">
    <location>
        <begin position="239"/>
        <end position="261"/>
    </location>
</feature>
<keyword evidence="17" id="KW-1185">Reference proteome</keyword>
<dbReference type="InterPro" id="IPR053952">
    <property type="entry name" value="K_trans_C"/>
</dbReference>
<evidence type="ECO:0000313" key="16">
    <source>
        <dbReference type="EMBL" id="KTC97684.1"/>
    </source>
</evidence>
<feature type="transmembrane region" description="Helical" evidence="13">
    <location>
        <begin position="45"/>
        <end position="65"/>
    </location>
</feature>
<keyword evidence="12 13" id="KW-0472">Membrane</keyword>
<evidence type="ECO:0000256" key="11">
    <source>
        <dbReference type="ARBA" id="ARBA00023065"/>
    </source>
</evidence>
<comment type="catalytic activity">
    <reaction evidence="13">
        <text>K(+)(in) + H(+)(in) = K(+)(out) + H(+)(out)</text>
        <dbReference type="Rhea" id="RHEA:28490"/>
        <dbReference type="ChEBI" id="CHEBI:15378"/>
        <dbReference type="ChEBI" id="CHEBI:29103"/>
    </reaction>
</comment>
<dbReference type="InterPro" id="IPR023051">
    <property type="entry name" value="Kup"/>
</dbReference>
<keyword evidence="6 13" id="KW-0633">Potassium transport</keyword>
<keyword evidence="7 13" id="KW-0812">Transmembrane</keyword>
<keyword evidence="8 13" id="KW-0769">Symport</keyword>
<evidence type="ECO:0000259" key="14">
    <source>
        <dbReference type="Pfam" id="PF02705"/>
    </source>
</evidence>
<dbReference type="PANTHER" id="PTHR30540">
    <property type="entry name" value="OSMOTIC STRESS POTASSIUM TRANSPORTER"/>
    <property type="match status" value="1"/>
</dbReference>
<keyword evidence="3 13" id="KW-0813">Transport</keyword>
<feature type="transmembrane region" description="Helical" evidence="13">
    <location>
        <begin position="388"/>
        <end position="407"/>
    </location>
</feature>
<feature type="transmembrane region" description="Helical" evidence="13">
    <location>
        <begin position="159"/>
        <end position="179"/>
    </location>
</feature>
<dbReference type="OrthoDB" id="9805577at2"/>
<keyword evidence="4 13" id="KW-1003">Cell membrane</keyword>
<feature type="transmembrane region" description="Helical" evidence="13">
    <location>
        <begin position="358"/>
        <end position="381"/>
    </location>
</feature>
<dbReference type="PANTHER" id="PTHR30540:SF79">
    <property type="entry name" value="LOW AFFINITY POTASSIUM TRANSPORT SYSTEM PROTEIN KUP"/>
    <property type="match status" value="1"/>
</dbReference>
<evidence type="ECO:0000259" key="15">
    <source>
        <dbReference type="Pfam" id="PF22776"/>
    </source>
</evidence>
<evidence type="ECO:0000256" key="2">
    <source>
        <dbReference type="ARBA" id="ARBA00007019"/>
    </source>
</evidence>
<evidence type="ECO:0000256" key="6">
    <source>
        <dbReference type="ARBA" id="ARBA00022538"/>
    </source>
</evidence>
<evidence type="ECO:0000256" key="13">
    <source>
        <dbReference type="HAMAP-Rule" id="MF_01522"/>
    </source>
</evidence>
<dbReference type="Pfam" id="PF22776">
    <property type="entry name" value="K_trans_C"/>
    <property type="match status" value="1"/>
</dbReference>
<evidence type="ECO:0000256" key="12">
    <source>
        <dbReference type="ARBA" id="ARBA00023136"/>
    </source>
</evidence>
<protein>
    <recommendedName>
        <fullName evidence="13">Probable potassium transport system protein Kup</fullName>
    </recommendedName>
</protein>